<dbReference type="GO" id="GO:0005975">
    <property type="term" value="P:carbohydrate metabolic process"/>
    <property type="evidence" value="ECO:0007669"/>
    <property type="project" value="UniProtKB-ARBA"/>
</dbReference>
<dbReference type="EMBL" id="FNTV01000002">
    <property type="protein sequence ID" value="SEF12924.1"/>
    <property type="molecule type" value="Genomic_DNA"/>
</dbReference>
<reference evidence="2 3" key="1">
    <citation type="submission" date="2016-10" db="EMBL/GenBank/DDBJ databases">
        <authorList>
            <person name="de Groot N.N."/>
        </authorList>
    </citation>
    <scope>NUCLEOTIDE SEQUENCE [LARGE SCALE GENOMIC DNA]</scope>
    <source>
        <strain evidence="2 3">DSM 22274</strain>
    </source>
</reference>
<dbReference type="SUPFAM" id="SSF48230">
    <property type="entry name" value="Chondroitin AC/alginate lyase"/>
    <property type="match status" value="1"/>
</dbReference>
<feature type="signal peptide" evidence="1">
    <location>
        <begin position="1"/>
        <end position="31"/>
    </location>
</feature>
<proteinExistence type="predicted"/>
<dbReference type="Gene3D" id="2.60.40.10">
    <property type="entry name" value="Immunoglobulins"/>
    <property type="match status" value="1"/>
</dbReference>
<dbReference type="InterPro" id="IPR008929">
    <property type="entry name" value="Chondroitin_lyas"/>
</dbReference>
<organism evidence="2 3">
    <name type="scientific">Arthrobacter alpinus</name>
    <dbReference type="NCBI Taxonomy" id="656366"/>
    <lineage>
        <taxon>Bacteria</taxon>
        <taxon>Bacillati</taxon>
        <taxon>Actinomycetota</taxon>
        <taxon>Actinomycetes</taxon>
        <taxon>Micrococcales</taxon>
        <taxon>Micrococcaceae</taxon>
        <taxon>Arthrobacter</taxon>
    </lineage>
</organism>
<name>A0A1H5PH08_9MICC</name>
<accession>A0A1H5PH08</accession>
<evidence type="ECO:0000256" key="1">
    <source>
        <dbReference type="SAM" id="SignalP"/>
    </source>
</evidence>
<dbReference type="Proteomes" id="UP000182725">
    <property type="component" value="Unassembled WGS sequence"/>
</dbReference>
<dbReference type="InterPro" id="IPR013783">
    <property type="entry name" value="Ig-like_fold"/>
</dbReference>
<dbReference type="Gene3D" id="2.60.120.260">
    <property type="entry name" value="Galactose-binding domain-like"/>
    <property type="match status" value="2"/>
</dbReference>
<evidence type="ECO:0000313" key="2">
    <source>
        <dbReference type="EMBL" id="SEF12924.1"/>
    </source>
</evidence>
<gene>
    <name evidence="2" type="ORF">SAMN04489740_4307</name>
</gene>
<evidence type="ECO:0000313" key="3">
    <source>
        <dbReference type="Proteomes" id="UP000182725"/>
    </source>
</evidence>
<protein>
    <recommendedName>
        <fullName evidence="4">Fibronectin type-III domain-containing protein</fullName>
    </recommendedName>
</protein>
<feature type="chain" id="PRO_5010278278" description="Fibronectin type-III domain-containing protein" evidence="1">
    <location>
        <begin position="32"/>
        <end position="1329"/>
    </location>
</feature>
<dbReference type="Gene3D" id="1.50.10.100">
    <property type="entry name" value="Chondroitin AC/alginate lyase"/>
    <property type="match status" value="1"/>
</dbReference>
<sequence length="1329" mass="138401">MTSPIKTLRRLVAVTALLAVSATLATAPVFADNTNLTVNGSFETFGPSSPVSWGTWTPAGTAIYTKVTGRDGSGAVQIATSTATSRGFLSQDASIPSTAKKLRLTFWQKKGTLTGTGKAGIRVTFPGLPTQYLGLDAATAWRQVSGYLDVPAGATTVRIEPMVDTLQGPMQIDDINLSAYDAASNLSTNGGFESFSGTVPDNWSSWNPAGTGTISHTAGYDGTNALHLTTDTTTSRLAVTQDITVPSGGGTFAIDFMSRIDTITGSGKAGIRIDILDGGGGTTFIGRNTPTTGWEKSSGLISVPTAATKIRILAFSDAVQGTMDLDEIHVSPSTSSAALTAAATAAGGIGLNWVVTAPTGTPASFEIHRGPDGSAVASDASTLIRTVPASLTRTTDQEWLPATNYKYLVIAKDSAGNEVARTNESSFRSAATDPTATSYLSVTSQTAGADLGWRAKANAPLPLKVVSSSEPVTAANVSAALDVVSNLVRFGGATSPAPAAYFALVDANGGIQATASTAELAHPRIGLNAESLAKIHRIIETTGTPQDAWNTIKARVDAGMVAFPSTPDRYAREAAFVYEITGDTHYADLTFDAFTASASAAPFTAEQELNTANPVSQLAVAYDWAYNGWSDAQRAYAQDFFERTSVFFEFANHPNLTMPDKASNWIAVVRGAELAQDLAVRGDGSYGMRDARIGTLIDQLRQHLDTAHSDGGWFQEGPDYLDYTEMMSLPGILGSFDAGIDALRSSWTTPDTTNLLLHTVSLRQPADRLQWGVGYATSTTALPLYLNQAKSGELAPLVKLMDQTEGHDATKPTYSPGFITQGLIDWPESYLAGQQYDPAKLYPALLDNEAGSYSFRNRLVDANDVLVQLNNRNHSHVGWTGYETFGISLIGHDAHWAMQPGKHQDVASQYSRVMVDNKTTQAIGNGKTLGSHAYDGQGGGYVSLDGSGNYQVATATREAAVDMTGRGDTNTLLAIHDRFADTVSHSWAWQLAPEAGITVDFQNVGDNLQFTFHKGDSYLRGWLLNAAGATAAFTDGSFRITRTGTSADFDIVMALGKGTTIPTATTTSSQVSVAGTTIDTAKLNDYTPAPSAKTAQTVTFGSLPAKTYGDPDFTVNAAASSNLPVAFAGTGACTVDGATVQLTGAGDCTVTASQAGDGSFALADPVVQTFTVAKAAQTVNFATLPAKTYGDPDFTVSAAASSNLPVAFAGSGACTVDGATVHLTGAGDCTVTASQAGDGSFALADPVVQTFTVSKAAQTVSFAALPAKTYGDPDFTVSAAASSTLPATVVGSGACTVTGTTVHLISAGSCTITASQFGERTTLPRPALQ</sequence>
<keyword evidence="1" id="KW-0732">Signal</keyword>
<evidence type="ECO:0008006" key="4">
    <source>
        <dbReference type="Google" id="ProtNLM"/>
    </source>
</evidence>